<protein>
    <recommendedName>
        <fullName evidence="4">HTH psq-type domain-containing protein</fullName>
    </recommendedName>
</protein>
<evidence type="ECO:0008006" key="4">
    <source>
        <dbReference type="Google" id="ProtNLM"/>
    </source>
</evidence>
<evidence type="ECO:0000313" key="3">
    <source>
        <dbReference type="Proteomes" id="UP000663829"/>
    </source>
</evidence>
<name>A0A815CL22_9BILA</name>
<evidence type="ECO:0000313" key="1">
    <source>
        <dbReference type="EMBL" id="CAF1285106.1"/>
    </source>
</evidence>
<accession>A0A815CL22</accession>
<keyword evidence="3" id="KW-1185">Reference proteome</keyword>
<dbReference type="AlphaFoldDB" id="A0A815CL22"/>
<dbReference type="Proteomes" id="UP000681722">
    <property type="component" value="Unassembled WGS sequence"/>
</dbReference>
<comment type="caution">
    <text evidence="1">The sequence shown here is derived from an EMBL/GenBank/DDBJ whole genome shotgun (WGS) entry which is preliminary data.</text>
</comment>
<gene>
    <name evidence="1" type="ORF">GPM918_LOCUS27750</name>
    <name evidence="2" type="ORF">SRO942_LOCUS28130</name>
</gene>
<evidence type="ECO:0000313" key="2">
    <source>
        <dbReference type="EMBL" id="CAF4084504.1"/>
    </source>
</evidence>
<dbReference type="Proteomes" id="UP000663829">
    <property type="component" value="Unassembled WGS sequence"/>
</dbReference>
<dbReference type="EMBL" id="CAJNOQ010011784">
    <property type="protein sequence ID" value="CAF1285106.1"/>
    <property type="molecule type" value="Genomic_DNA"/>
</dbReference>
<dbReference type="EMBL" id="CAJOBC010029745">
    <property type="protein sequence ID" value="CAF4084504.1"/>
    <property type="molecule type" value="Genomic_DNA"/>
</dbReference>
<proteinExistence type="predicted"/>
<sequence>MPRKYVRKHEEHRYSNDNFEAALQELSAGAQIRATANRYNIPYLTLQEHNSVQVSRRGAGRSTHFTEMEESYLVKAVTVLQQLRKCFLFIFCIKSKLLNDDDNNSDKNINKTLVETDNNPVHEREVLLNHHIVSINSKTQQSNISVTSGTLDQDDSLSVNILRNSVSSLSTNRSPIEQQSTNEKDDVSIDFELIQINASRKTKNDSINNNLTSNDLPLAQSIPNLYLDHMIANDSLVKTVYSTTSQISVMSEKSCY</sequence>
<reference evidence="1" key="1">
    <citation type="submission" date="2021-02" db="EMBL/GenBank/DDBJ databases">
        <authorList>
            <person name="Nowell W R."/>
        </authorList>
    </citation>
    <scope>NUCLEOTIDE SEQUENCE</scope>
</reference>
<organism evidence="1 3">
    <name type="scientific">Didymodactylos carnosus</name>
    <dbReference type="NCBI Taxonomy" id="1234261"/>
    <lineage>
        <taxon>Eukaryota</taxon>
        <taxon>Metazoa</taxon>
        <taxon>Spiralia</taxon>
        <taxon>Gnathifera</taxon>
        <taxon>Rotifera</taxon>
        <taxon>Eurotatoria</taxon>
        <taxon>Bdelloidea</taxon>
        <taxon>Philodinida</taxon>
        <taxon>Philodinidae</taxon>
        <taxon>Didymodactylos</taxon>
    </lineage>
</organism>